<keyword evidence="2" id="KW-0472">Membrane</keyword>
<feature type="region of interest" description="Disordered" evidence="1">
    <location>
        <begin position="86"/>
        <end position="192"/>
    </location>
</feature>
<name>A0ABX0YSU0_STRTL</name>
<evidence type="ECO:0000313" key="5">
    <source>
        <dbReference type="Proteomes" id="UP000635996"/>
    </source>
</evidence>
<feature type="region of interest" description="Disordered" evidence="1">
    <location>
        <begin position="1"/>
        <end position="58"/>
    </location>
</feature>
<keyword evidence="5" id="KW-1185">Reference proteome</keyword>
<keyword evidence="2" id="KW-1133">Transmembrane helix</keyword>
<gene>
    <name evidence="4" type="ORF">HCJ95_07955</name>
</gene>
<dbReference type="PANTHER" id="PTHR31157">
    <property type="entry name" value="SCP DOMAIN-CONTAINING PROTEIN"/>
    <property type="match status" value="1"/>
</dbReference>
<evidence type="ECO:0000256" key="1">
    <source>
        <dbReference type="SAM" id="MobiDB-lite"/>
    </source>
</evidence>
<feature type="compositionally biased region" description="Low complexity" evidence="1">
    <location>
        <begin position="120"/>
        <end position="172"/>
    </location>
</feature>
<feature type="compositionally biased region" description="Low complexity" evidence="1">
    <location>
        <begin position="9"/>
        <end position="36"/>
    </location>
</feature>
<dbReference type="Proteomes" id="UP000635996">
    <property type="component" value="Unassembled WGS sequence"/>
</dbReference>
<protein>
    <submittedName>
        <fullName evidence="4">CAP domain-containing protein</fullName>
    </submittedName>
</protein>
<proteinExistence type="predicted"/>
<dbReference type="SUPFAM" id="SSF55797">
    <property type="entry name" value="PR-1-like"/>
    <property type="match status" value="1"/>
</dbReference>
<reference evidence="4 5" key="1">
    <citation type="submission" date="2020-03" db="EMBL/GenBank/DDBJ databases">
        <title>WGS of actinomycetes isolated from Thailand.</title>
        <authorList>
            <person name="Thawai C."/>
        </authorList>
    </citation>
    <scope>NUCLEOTIDE SEQUENCE [LARGE SCALE GENOMIC DNA]</scope>
    <source>
        <strain evidence="4 5">NBRC 13905</strain>
    </source>
</reference>
<feature type="compositionally biased region" description="Polar residues" evidence="1">
    <location>
        <begin position="175"/>
        <end position="191"/>
    </location>
</feature>
<accession>A0ABX0YSU0</accession>
<dbReference type="Pfam" id="PF00188">
    <property type="entry name" value="CAP"/>
    <property type="match status" value="1"/>
</dbReference>
<evidence type="ECO:0000256" key="2">
    <source>
        <dbReference type="SAM" id="Phobius"/>
    </source>
</evidence>
<feature type="transmembrane region" description="Helical" evidence="2">
    <location>
        <begin position="57"/>
        <end position="78"/>
    </location>
</feature>
<evidence type="ECO:0000313" key="4">
    <source>
        <dbReference type="EMBL" id="NJP14224.1"/>
    </source>
</evidence>
<dbReference type="PANTHER" id="PTHR31157:SF1">
    <property type="entry name" value="SCP DOMAIN-CONTAINING PROTEIN"/>
    <property type="match status" value="1"/>
</dbReference>
<dbReference type="CDD" id="cd05379">
    <property type="entry name" value="CAP_bacterial"/>
    <property type="match status" value="1"/>
</dbReference>
<dbReference type="RefSeq" id="WP_168131269.1">
    <property type="nucleotide sequence ID" value="NZ_BMVZ01000008.1"/>
</dbReference>
<comment type="caution">
    <text evidence="4">The sequence shown here is derived from an EMBL/GenBank/DDBJ whole genome shotgun (WGS) entry which is preliminary data.</text>
</comment>
<dbReference type="InterPro" id="IPR014044">
    <property type="entry name" value="CAP_dom"/>
</dbReference>
<dbReference type="EMBL" id="JAATEL010000006">
    <property type="protein sequence ID" value="NJP14224.1"/>
    <property type="molecule type" value="Genomic_DNA"/>
</dbReference>
<organism evidence="4 5">
    <name type="scientific">Streptomyces thermoviolaceus subsp. thermoviolaceus</name>
    <dbReference type="NCBI Taxonomy" id="66860"/>
    <lineage>
        <taxon>Bacteria</taxon>
        <taxon>Bacillati</taxon>
        <taxon>Actinomycetota</taxon>
        <taxon>Actinomycetes</taxon>
        <taxon>Kitasatosporales</taxon>
        <taxon>Streptomycetaceae</taxon>
        <taxon>Streptomyces</taxon>
    </lineage>
</organism>
<sequence length="316" mass="31657">MGRHRRSAAGRATTDRATGTTDPHGGHAPAHGSGTPHAEDRTGRGHRRRRAAGPVRTGLLGVSAAVALGTVAVSSGVLPGLPSFLPGGAGDGPEQVRAASAPPVGESAQDRASADAVPGSRPSTPAASRSSRPPASPTPSASASASASAAPPAAPRATEPAIASADSPAARAGTPSRTTAAPIRSGQQDGSAASAEAQVLALVNQERAAAGCRPLTASKALASLAENFSRAMAEQGFFDHTDPSGATPWDRAARAGITDLGGENIARGQPDPESVMDSWMNSPGHRANILNCDFTTLGVGVHYGPGGPWWTQDFGY</sequence>
<dbReference type="Gene3D" id="3.40.33.10">
    <property type="entry name" value="CAP"/>
    <property type="match status" value="1"/>
</dbReference>
<keyword evidence="2" id="KW-0812">Transmembrane</keyword>
<evidence type="ECO:0000259" key="3">
    <source>
        <dbReference type="Pfam" id="PF00188"/>
    </source>
</evidence>
<feature type="domain" description="SCP" evidence="3">
    <location>
        <begin position="200"/>
        <end position="314"/>
    </location>
</feature>
<dbReference type="InterPro" id="IPR035940">
    <property type="entry name" value="CAP_sf"/>
</dbReference>